<dbReference type="OrthoDB" id="434619at2759"/>
<organism evidence="4 5">
    <name type="scientific">Spironucleus salmonicida</name>
    <dbReference type="NCBI Taxonomy" id="348837"/>
    <lineage>
        <taxon>Eukaryota</taxon>
        <taxon>Metamonada</taxon>
        <taxon>Diplomonadida</taxon>
        <taxon>Hexamitidae</taxon>
        <taxon>Hexamitinae</taxon>
        <taxon>Spironucleus</taxon>
    </lineage>
</organism>
<accession>A0A9P8LLB8</accession>
<keyword evidence="2" id="KW-0472">Membrane</keyword>
<dbReference type="SMART" id="SM00244">
    <property type="entry name" value="PHB"/>
    <property type="match status" value="1"/>
</dbReference>
<dbReference type="GO" id="GO:0098552">
    <property type="term" value="C:side of membrane"/>
    <property type="evidence" value="ECO:0007669"/>
    <property type="project" value="UniProtKB-ARBA"/>
</dbReference>
<gene>
    <name evidence="4" type="ORF">SS50377_28241</name>
</gene>
<feature type="domain" description="Band 7" evidence="3">
    <location>
        <begin position="38"/>
        <end position="220"/>
    </location>
</feature>
<dbReference type="Pfam" id="PF01145">
    <property type="entry name" value="Band_7"/>
    <property type="match status" value="1"/>
</dbReference>
<evidence type="ECO:0000259" key="3">
    <source>
        <dbReference type="SMART" id="SM00244"/>
    </source>
</evidence>
<dbReference type="RefSeq" id="XP_067761039.1">
    <property type="nucleotide sequence ID" value="XM_067912017.1"/>
</dbReference>
<dbReference type="InterPro" id="IPR036013">
    <property type="entry name" value="Band_7/SPFH_dom_sf"/>
</dbReference>
<evidence type="ECO:0000256" key="2">
    <source>
        <dbReference type="SAM" id="Phobius"/>
    </source>
</evidence>
<comment type="caution">
    <text evidence="4">The sequence shown here is derived from an EMBL/GenBank/DDBJ whole genome shotgun (WGS) entry which is preliminary data.</text>
</comment>
<dbReference type="EMBL" id="AUWU02000008">
    <property type="protein sequence ID" value="KAH0570266.1"/>
    <property type="molecule type" value="Genomic_DNA"/>
</dbReference>
<sequence length="346" mass="39792">MYYIWLQEYSILNIKMIALVISNIIIILIFTVWFIISCCYIIVPERKTVIIERFGKYHKQCASGISSIFPFVDKPRKINFIFVEMSNKDDGVVVRTKLLEQIIDLRENILDFEKQTVITADRAIINIDAVLFYKVTDPRLAMFRVINLPYYLKHLSRSILRDIIAQLTLDDLLSQRQFINDQLQDLLESHTLRIGITISRVEVQNIIMQEQTAAALTLQLIAERERRASILDAEGNRDSLIILSAANSTAQIIHSEADKKNMVMMAKAYAKVQQMESKTNVEVLAAFQSKLKAAGSSIRGYEFLLKLKYIDQLKKNSEFDKVVIGPNQGFKDIEDYNIKAKEELSD</sequence>
<dbReference type="SUPFAM" id="SSF117892">
    <property type="entry name" value="Band 7/SPFH domain"/>
    <property type="match status" value="1"/>
</dbReference>
<proteinExistence type="inferred from homology"/>
<comment type="similarity">
    <text evidence="1">Belongs to the band 7/mec-2 family.</text>
</comment>
<dbReference type="AlphaFoldDB" id="A0A9P8LLB8"/>
<keyword evidence="5" id="KW-1185">Reference proteome</keyword>
<dbReference type="PANTHER" id="PTHR43327:SF10">
    <property type="entry name" value="STOMATIN-LIKE PROTEIN 2, MITOCHONDRIAL"/>
    <property type="match status" value="1"/>
</dbReference>
<dbReference type="Proteomes" id="UP000018208">
    <property type="component" value="Unassembled WGS sequence"/>
</dbReference>
<reference evidence="4 5" key="1">
    <citation type="journal article" date="2014" name="PLoS Genet.">
        <title>The Genome of Spironucleus salmonicida Highlights a Fish Pathogen Adapted to Fluctuating Environments.</title>
        <authorList>
            <person name="Xu F."/>
            <person name="Jerlstrom-Hultqvist J."/>
            <person name="Einarsson E."/>
            <person name="Astvaldsson A."/>
            <person name="Svard S.G."/>
            <person name="Andersson J.O."/>
        </authorList>
    </citation>
    <scope>NUCLEOTIDE SEQUENCE [LARGE SCALE GENOMIC DNA]</scope>
    <source>
        <strain evidence="4 5">ATCC 50377</strain>
    </source>
</reference>
<name>A0A9P8LLB8_9EUKA</name>
<evidence type="ECO:0000256" key="1">
    <source>
        <dbReference type="ARBA" id="ARBA00008164"/>
    </source>
</evidence>
<protein>
    <submittedName>
        <fullName evidence="4">Band 7/Mec-2 family protein</fullName>
    </submittedName>
</protein>
<dbReference type="Gene3D" id="3.30.479.30">
    <property type="entry name" value="Band 7 domain"/>
    <property type="match status" value="1"/>
</dbReference>
<keyword evidence="2" id="KW-0812">Transmembrane</keyword>
<dbReference type="GeneID" id="94302264"/>
<dbReference type="CDD" id="cd08829">
    <property type="entry name" value="SPFH_paraslipin"/>
    <property type="match status" value="1"/>
</dbReference>
<dbReference type="GO" id="GO:0005886">
    <property type="term" value="C:plasma membrane"/>
    <property type="evidence" value="ECO:0007669"/>
    <property type="project" value="UniProtKB-ARBA"/>
</dbReference>
<evidence type="ECO:0000313" key="4">
    <source>
        <dbReference type="EMBL" id="KAH0570266.1"/>
    </source>
</evidence>
<dbReference type="KEGG" id="ssao:94302264"/>
<dbReference type="PANTHER" id="PTHR43327">
    <property type="entry name" value="STOMATIN-LIKE PROTEIN 2, MITOCHONDRIAL"/>
    <property type="match status" value="1"/>
</dbReference>
<feature type="transmembrane region" description="Helical" evidence="2">
    <location>
        <begin position="20"/>
        <end position="43"/>
    </location>
</feature>
<dbReference type="FunFam" id="3.30.479.30:FF:000004">
    <property type="entry name" value="Putative membrane protease family, stomatin"/>
    <property type="match status" value="1"/>
</dbReference>
<evidence type="ECO:0000313" key="5">
    <source>
        <dbReference type="Proteomes" id="UP000018208"/>
    </source>
</evidence>
<dbReference type="InterPro" id="IPR001107">
    <property type="entry name" value="Band_7"/>
</dbReference>
<dbReference type="InterPro" id="IPR050710">
    <property type="entry name" value="Band7/mec-2_domain"/>
</dbReference>
<keyword evidence="2" id="KW-1133">Transmembrane helix</keyword>